<evidence type="ECO:0000256" key="2">
    <source>
        <dbReference type="ARBA" id="ARBA00023125"/>
    </source>
</evidence>
<name>A0ABQ1XJ06_9PROT</name>
<evidence type="ECO:0000256" key="3">
    <source>
        <dbReference type="ARBA" id="ARBA00023163"/>
    </source>
</evidence>
<dbReference type="EMBL" id="BMFS01000003">
    <property type="protein sequence ID" value="GGG94834.1"/>
    <property type="molecule type" value="Genomic_DNA"/>
</dbReference>
<feature type="domain" description="HTH tetR-type" evidence="5">
    <location>
        <begin position="1"/>
        <end position="59"/>
    </location>
</feature>
<proteinExistence type="predicted"/>
<dbReference type="InterPro" id="IPR036271">
    <property type="entry name" value="Tet_transcr_reg_TetR-rel_C_sf"/>
</dbReference>
<dbReference type="PRINTS" id="PR00455">
    <property type="entry name" value="HTHTETR"/>
</dbReference>
<keyword evidence="1" id="KW-0805">Transcription regulation</keyword>
<dbReference type="RefSeq" id="WP_233351741.1">
    <property type="nucleotide sequence ID" value="NZ_BMFS01000003.1"/>
</dbReference>
<dbReference type="SUPFAM" id="SSF48498">
    <property type="entry name" value="Tetracyclin repressor-like, C-terminal domain"/>
    <property type="match status" value="1"/>
</dbReference>
<dbReference type="Proteomes" id="UP000648722">
    <property type="component" value="Unassembled WGS sequence"/>
</dbReference>
<comment type="caution">
    <text evidence="6">The sequence shown here is derived from an EMBL/GenBank/DDBJ whole genome shotgun (WGS) entry which is preliminary data.</text>
</comment>
<evidence type="ECO:0000259" key="5">
    <source>
        <dbReference type="PROSITE" id="PS50977"/>
    </source>
</evidence>
<organism evidence="6 7">
    <name type="scientific">Glycocaulis albus</name>
    <dbReference type="NCBI Taxonomy" id="1382801"/>
    <lineage>
        <taxon>Bacteria</taxon>
        <taxon>Pseudomonadati</taxon>
        <taxon>Pseudomonadota</taxon>
        <taxon>Alphaproteobacteria</taxon>
        <taxon>Maricaulales</taxon>
        <taxon>Maricaulaceae</taxon>
        <taxon>Glycocaulis</taxon>
    </lineage>
</organism>
<dbReference type="Pfam" id="PF00440">
    <property type="entry name" value="TetR_N"/>
    <property type="match status" value="1"/>
</dbReference>
<feature type="DNA-binding region" description="H-T-H motif" evidence="4">
    <location>
        <begin position="22"/>
        <end position="41"/>
    </location>
</feature>
<keyword evidence="7" id="KW-1185">Reference proteome</keyword>
<dbReference type="InterPro" id="IPR001647">
    <property type="entry name" value="HTH_TetR"/>
</dbReference>
<dbReference type="InterPro" id="IPR009057">
    <property type="entry name" value="Homeodomain-like_sf"/>
</dbReference>
<reference evidence="7" key="1">
    <citation type="journal article" date="2019" name="Int. J. Syst. Evol. Microbiol.">
        <title>The Global Catalogue of Microorganisms (GCM) 10K type strain sequencing project: providing services to taxonomists for standard genome sequencing and annotation.</title>
        <authorList>
            <consortium name="The Broad Institute Genomics Platform"/>
            <consortium name="The Broad Institute Genome Sequencing Center for Infectious Disease"/>
            <person name="Wu L."/>
            <person name="Ma J."/>
        </authorList>
    </citation>
    <scope>NUCLEOTIDE SEQUENCE [LARGE SCALE GENOMIC DNA]</scope>
    <source>
        <strain evidence="7">CGMCC 1.12766</strain>
    </source>
</reference>
<keyword evidence="2 4" id="KW-0238">DNA-binding</keyword>
<dbReference type="PROSITE" id="PS50977">
    <property type="entry name" value="HTH_TETR_2"/>
    <property type="match status" value="1"/>
</dbReference>
<sequence>MRQRILETASSLFYEHGVRAIGVDLVVERAGIAKTSLYRHFRTKDELVAAFLEREDAAFWQAWDDVAARHRDDPEAELLAHMGWIAERVARPGYRGCPQINVAAEFPESGHPARQVEYEHKREMRRRIQALGERMQMADPAGFSASLSVFINGAFVSSRVLDPGEAKPVLADTAAALLSAYR</sequence>
<dbReference type="Gene3D" id="1.10.357.10">
    <property type="entry name" value="Tetracycline Repressor, domain 2"/>
    <property type="match status" value="1"/>
</dbReference>
<keyword evidence="3" id="KW-0804">Transcription</keyword>
<evidence type="ECO:0000256" key="1">
    <source>
        <dbReference type="ARBA" id="ARBA00023015"/>
    </source>
</evidence>
<gene>
    <name evidence="6" type="ORF">GCM10007420_07970</name>
</gene>
<evidence type="ECO:0000313" key="7">
    <source>
        <dbReference type="Proteomes" id="UP000648722"/>
    </source>
</evidence>
<evidence type="ECO:0000313" key="6">
    <source>
        <dbReference type="EMBL" id="GGG94834.1"/>
    </source>
</evidence>
<dbReference type="PANTHER" id="PTHR47506">
    <property type="entry name" value="TRANSCRIPTIONAL REGULATORY PROTEIN"/>
    <property type="match status" value="1"/>
</dbReference>
<accession>A0ABQ1XJ06</accession>
<evidence type="ECO:0000256" key="4">
    <source>
        <dbReference type="PROSITE-ProRule" id="PRU00335"/>
    </source>
</evidence>
<dbReference type="PANTHER" id="PTHR47506:SF1">
    <property type="entry name" value="HTH-TYPE TRANSCRIPTIONAL REGULATOR YJDC"/>
    <property type="match status" value="1"/>
</dbReference>
<protein>
    <submittedName>
        <fullName evidence="6">TetR family transcriptional regulator</fullName>
    </submittedName>
</protein>
<dbReference type="SUPFAM" id="SSF46689">
    <property type="entry name" value="Homeodomain-like"/>
    <property type="match status" value="1"/>
</dbReference>